<dbReference type="EMBL" id="JBEPLW010000003">
    <property type="protein sequence ID" value="MET3575102.1"/>
    <property type="molecule type" value="Genomic_DNA"/>
</dbReference>
<gene>
    <name evidence="1" type="ORF">ABID49_000986</name>
</gene>
<evidence type="ECO:0008006" key="3">
    <source>
        <dbReference type="Google" id="ProtNLM"/>
    </source>
</evidence>
<sequence length="41" mass="4817">MGRQSYNEQVRRILEGNPNVRHVSEKTIQYTPEFKLKAVKA</sequence>
<organism evidence="1 2">
    <name type="scientific">Bhargavaea ullalensis</name>
    <dbReference type="NCBI Taxonomy" id="1265685"/>
    <lineage>
        <taxon>Bacteria</taxon>
        <taxon>Bacillati</taxon>
        <taxon>Bacillota</taxon>
        <taxon>Bacilli</taxon>
        <taxon>Bacillales</taxon>
        <taxon>Caryophanaceae</taxon>
        <taxon>Bhargavaea</taxon>
    </lineage>
</organism>
<dbReference type="Proteomes" id="UP001549099">
    <property type="component" value="Unassembled WGS sequence"/>
</dbReference>
<evidence type="ECO:0000313" key="2">
    <source>
        <dbReference type="Proteomes" id="UP001549099"/>
    </source>
</evidence>
<evidence type="ECO:0000313" key="1">
    <source>
        <dbReference type="EMBL" id="MET3575102.1"/>
    </source>
</evidence>
<accession>A0ABV2GA25</accession>
<reference evidence="1 2" key="1">
    <citation type="submission" date="2024-06" db="EMBL/GenBank/DDBJ databases">
        <title>Genomic Encyclopedia of Type Strains, Phase IV (KMG-IV): sequencing the most valuable type-strain genomes for metagenomic binning, comparative biology and taxonomic classification.</title>
        <authorList>
            <person name="Goeker M."/>
        </authorList>
    </citation>
    <scope>NUCLEOTIDE SEQUENCE [LARGE SCALE GENOMIC DNA]</scope>
    <source>
        <strain evidence="1 2">DSM 26128</strain>
    </source>
</reference>
<name>A0ABV2GA25_9BACL</name>
<comment type="caution">
    <text evidence="1">The sequence shown here is derived from an EMBL/GenBank/DDBJ whole genome shotgun (WGS) entry which is preliminary data.</text>
</comment>
<keyword evidence="2" id="KW-1185">Reference proteome</keyword>
<proteinExistence type="predicted"/>
<feature type="non-terminal residue" evidence="1">
    <location>
        <position position="41"/>
    </location>
</feature>
<protein>
    <recommendedName>
        <fullName evidence="3">Transposase</fullName>
    </recommendedName>
</protein>